<gene>
    <name evidence="2" type="ORF">DI564_14395</name>
</gene>
<dbReference type="InterPro" id="IPR025738">
    <property type="entry name" value="BatD"/>
</dbReference>
<keyword evidence="1" id="KW-0732">Signal</keyword>
<protein>
    <submittedName>
        <fullName evidence="2">Protein BatD</fullName>
    </submittedName>
</protein>
<dbReference type="Proteomes" id="UP000249046">
    <property type="component" value="Unassembled WGS sequence"/>
</dbReference>
<accession>A0A2W5K9C9</accession>
<dbReference type="PANTHER" id="PTHR40940:SF1">
    <property type="entry name" value="PROTEIN BATD"/>
    <property type="match status" value="1"/>
</dbReference>
<evidence type="ECO:0000313" key="3">
    <source>
        <dbReference type="Proteomes" id="UP000249046"/>
    </source>
</evidence>
<dbReference type="Pfam" id="PF13584">
    <property type="entry name" value="BatD"/>
    <property type="match status" value="1"/>
</dbReference>
<feature type="signal peptide" evidence="1">
    <location>
        <begin position="1"/>
        <end position="24"/>
    </location>
</feature>
<organism evidence="2 3">
    <name type="scientific">Rhodanobacter denitrificans</name>
    <dbReference type="NCBI Taxonomy" id="666685"/>
    <lineage>
        <taxon>Bacteria</taxon>
        <taxon>Pseudomonadati</taxon>
        <taxon>Pseudomonadota</taxon>
        <taxon>Gammaproteobacteria</taxon>
        <taxon>Lysobacterales</taxon>
        <taxon>Rhodanobacteraceae</taxon>
        <taxon>Rhodanobacter</taxon>
    </lineage>
</organism>
<evidence type="ECO:0000256" key="1">
    <source>
        <dbReference type="SAM" id="SignalP"/>
    </source>
</evidence>
<comment type="caution">
    <text evidence="2">The sequence shown here is derived from an EMBL/GenBank/DDBJ whole genome shotgun (WGS) entry which is preliminary data.</text>
</comment>
<sequence>MTLRALRRLIAALLVLCVAVPALAADEGVRAWLDRDTMHLGESVTLNVESQGGAAGQPDFSVLDRDFRQLGTQSSRQVNIVNGTTVIKTLWAVALEPKQEGVLTVPSVTVGGVRTEPLTLTVLPQPTGAQGRPGDDLFIEVTADPLAPYVQQQIRYTVKLYFAFDLTDGNLAEPKADGVVVQRLGQDRRYVASIGDRRYHVVERHYALIPEASGTLRIAALVFRGSALDPRDPTGFFNRGRAVSASSDAVEFNVRPRPAGWGQDPWLPAVDLTLADETDLPAEVRVGDPVTRTVRLKAQGLGYEQLPELDFPPLAGAEIYPDKSQVVTRDDGTWLFGERVRKFAVVPTQPGRLELPEIKVRWWNTATGAETTAVLPARVVQVLPAAANSAAPPLAGAVAPAVPAPPDVAVPAPSAAETPAPSLRLWQALAAAGFALWLATIALWTWRARPREQQVPAAGPSGDGGAARGRFLRAAALGELAGAERSLIAWARSERPQLRNVGELIAALGDPEQREALLALQRARYAGAAADGLGGRLERAFRDGLHWSAAPTAPQSASALPALYPGR</sequence>
<proteinExistence type="predicted"/>
<reference evidence="2 3" key="1">
    <citation type="submission" date="2017-08" db="EMBL/GenBank/DDBJ databases">
        <title>Infants hospitalized years apart are colonized by the same room-sourced microbial strains.</title>
        <authorList>
            <person name="Brooks B."/>
            <person name="Olm M.R."/>
            <person name="Firek B.A."/>
            <person name="Baker R."/>
            <person name="Thomas B.C."/>
            <person name="Morowitz M.J."/>
            <person name="Banfield J.F."/>
        </authorList>
    </citation>
    <scope>NUCLEOTIDE SEQUENCE [LARGE SCALE GENOMIC DNA]</scope>
    <source>
        <strain evidence="2">S2_005_003_R2_42</strain>
    </source>
</reference>
<dbReference type="EMBL" id="QFPO01000015">
    <property type="protein sequence ID" value="PZQ11695.1"/>
    <property type="molecule type" value="Genomic_DNA"/>
</dbReference>
<feature type="chain" id="PRO_5016141101" evidence="1">
    <location>
        <begin position="25"/>
        <end position="567"/>
    </location>
</feature>
<dbReference type="PANTHER" id="PTHR40940">
    <property type="entry name" value="PROTEIN BATD-RELATED"/>
    <property type="match status" value="1"/>
</dbReference>
<evidence type="ECO:0000313" key="2">
    <source>
        <dbReference type="EMBL" id="PZQ11695.1"/>
    </source>
</evidence>
<name>A0A2W5K9C9_9GAMM</name>
<dbReference type="AlphaFoldDB" id="A0A2W5K9C9"/>